<dbReference type="EMBL" id="CP036276">
    <property type="protein sequence ID" value="QDU43535.1"/>
    <property type="molecule type" value="Genomic_DNA"/>
</dbReference>
<dbReference type="Proteomes" id="UP000319383">
    <property type="component" value="Chromosome"/>
</dbReference>
<protein>
    <submittedName>
        <fullName evidence="1">Uncharacterized protein</fullName>
    </submittedName>
</protein>
<dbReference type="AlphaFoldDB" id="A0A517ZM86"/>
<dbReference type="KEGG" id="sdyn:Mal52_20110"/>
<reference evidence="1 2" key="1">
    <citation type="submission" date="2019-02" db="EMBL/GenBank/DDBJ databases">
        <title>Deep-cultivation of Planctomycetes and their phenomic and genomic characterization uncovers novel biology.</title>
        <authorList>
            <person name="Wiegand S."/>
            <person name="Jogler M."/>
            <person name="Boedeker C."/>
            <person name="Pinto D."/>
            <person name="Vollmers J."/>
            <person name="Rivas-Marin E."/>
            <person name="Kohn T."/>
            <person name="Peeters S.H."/>
            <person name="Heuer A."/>
            <person name="Rast P."/>
            <person name="Oberbeckmann S."/>
            <person name="Bunk B."/>
            <person name="Jeske O."/>
            <person name="Meyerdierks A."/>
            <person name="Storesund J.E."/>
            <person name="Kallscheuer N."/>
            <person name="Luecker S."/>
            <person name="Lage O.M."/>
            <person name="Pohl T."/>
            <person name="Merkel B.J."/>
            <person name="Hornburger P."/>
            <person name="Mueller R.-W."/>
            <person name="Bruemmer F."/>
            <person name="Labrenz M."/>
            <person name="Spormann A.M."/>
            <person name="Op den Camp H."/>
            <person name="Overmann J."/>
            <person name="Amann R."/>
            <person name="Jetten M.S.M."/>
            <person name="Mascher T."/>
            <person name="Medema M.H."/>
            <person name="Devos D.P."/>
            <person name="Kaster A.-K."/>
            <person name="Ovreas L."/>
            <person name="Rohde M."/>
            <person name="Galperin M.Y."/>
            <person name="Jogler C."/>
        </authorList>
    </citation>
    <scope>NUCLEOTIDE SEQUENCE [LARGE SCALE GENOMIC DNA]</scope>
    <source>
        <strain evidence="1 2">Mal52</strain>
    </source>
</reference>
<evidence type="ECO:0000313" key="1">
    <source>
        <dbReference type="EMBL" id="QDU43535.1"/>
    </source>
</evidence>
<sequence length="388" mass="43109">MSSLSLILLGCCLAAEPGFSVVDDRPIPELVQGQAFEATLNQHISVRWENVDIRTILQRLTDEYHIAFLRDRRIDPDAVVSFSTAPKPARDVVTDISALAGGDIRFVGNTAYVGPELAAQKLRTLIALRTAELANTEEISPEHQQRLAKRQTIHWQDLDQPVEVLENIVRQYELKIVGGEQIPHDLWGGGTIIADSAAEALSLILVQFDLTFQWRNGAAEIEIIPIPEKVVLARGHNPRPHSLRVATELIDAELPGLSQRIEQGKIVVLGTIEEHETVERVLHPPQPKIAEHPGKAADDPLENERITLRVMGVPALALIKDLQKRYKMVFKYNSQTLAAAEIDLEQKVDIHVTKTTIDGYLAAFIKQVGAEFERNGLQVTIRPPSAQK</sequence>
<proteinExistence type="predicted"/>
<accession>A0A517ZM86</accession>
<keyword evidence="2" id="KW-1185">Reference proteome</keyword>
<dbReference type="RefSeq" id="WP_145375668.1">
    <property type="nucleotide sequence ID" value="NZ_CP036276.1"/>
</dbReference>
<name>A0A517ZM86_9PLAN</name>
<organism evidence="1 2">
    <name type="scientific">Symmachiella dynata</name>
    <dbReference type="NCBI Taxonomy" id="2527995"/>
    <lineage>
        <taxon>Bacteria</taxon>
        <taxon>Pseudomonadati</taxon>
        <taxon>Planctomycetota</taxon>
        <taxon>Planctomycetia</taxon>
        <taxon>Planctomycetales</taxon>
        <taxon>Planctomycetaceae</taxon>
        <taxon>Symmachiella</taxon>
    </lineage>
</organism>
<evidence type="ECO:0000313" key="2">
    <source>
        <dbReference type="Proteomes" id="UP000319383"/>
    </source>
</evidence>
<gene>
    <name evidence="1" type="ORF">Mal52_20110</name>
</gene>